<keyword evidence="2" id="KW-1185">Reference proteome</keyword>
<dbReference type="RefSeq" id="WP_184786788.1">
    <property type="nucleotide sequence ID" value="NZ_BONT01000013.1"/>
</dbReference>
<evidence type="ECO:0000313" key="2">
    <source>
        <dbReference type="Proteomes" id="UP000548476"/>
    </source>
</evidence>
<name>A0A841FK51_9ACTN</name>
<dbReference type="InterPro" id="IPR029068">
    <property type="entry name" value="Glyas_Bleomycin-R_OHBP_Dase"/>
</dbReference>
<accession>A0A841FK51</accession>
<gene>
    <name evidence="1" type="ORF">HNR73_001792</name>
</gene>
<dbReference type="Proteomes" id="UP000548476">
    <property type="component" value="Unassembled WGS sequence"/>
</dbReference>
<organism evidence="1 2">
    <name type="scientific">Phytomonospora endophytica</name>
    <dbReference type="NCBI Taxonomy" id="714109"/>
    <lineage>
        <taxon>Bacteria</taxon>
        <taxon>Bacillati</taxon>
        <taxon>Actinomycetota</taxon>
        <taxon>Actinomycetes</taxon>
        <taxon>Micromonosporales</taxon>
        <taxon>Micromonosporaceae</taxon>
        <taxon>Phytomonospora</taxon>
    </lineage>
</organism>
<reference evidence="1 2" key="1">
    <citation type="submission" date="2020-08" db="EMBL/GenBank/DDBJ databases">
        <title>Genomic Encyclopedia of Type Strains, Phase IV (KMG-IV): sequencing the most valuable type-strain genomes for metagenomic binning, comparative biology and taxonomic classification.</title>
        <authorList>
            <person name="Goeker M."/>
        </authorList>
    </citation>
    <scope>NUCLEOTIDE SEQUENCE [LARGE SCALE GENOMIC DNA]</scope>
    <source>
        <strain evidence="1 2">YIM 65646</strain>
    </source>
</reference>
<evidence type="ECO:0000313" key="1">
    <source>
        <dbReference type="EMBL" id="MBB6033942.1"/>
    </source>
</evidence>
<dbReference type="SUPFAM" id="SSF54593">
    <property type="entry name" value="Glyoxalase/Bleomycin resistance protein/Dihydroxybiphenyl dioxygenase"/>
    <property type="match status" value="1"/>
</dbReference>
<proteinExistence type="predicted"/>
<protein>
    <submittedName>
        <fullName evidence="1">Putative glyoxalase superfamily protein PhnB</fullName>
    </submittedName>
</protein>
<comment type="caution">
    <text evidence="1">The sequence shown here is derived from an EMBL/GenBank/DDBJ whole genome shotgun (WGS) entry which is preliminary data.</text>
</comment>
<dbReference type="EMBL" id="JACHGT010000003">
    <property type="protein sequence ID" value="MBB6033942.1"/>
    <property type="molecule type" value="Genomic_DNA"/>
</dbReference>
<sequence>MLSVILACDDPLETAGLFTSLLGWNLVFASPPDADDLLACVELGGAQVMLGSAGPEFLPEAARAHRGAGAEIYIRLPPGVSIDAIHTRHADAGVVTRELEQRAWGEWVFQARIEGYRFMIAQEPVDS</sequence>
<dbReference type="AlphaFoldDB" id="A0A841FK51"/>
<dbReference type="Gene3D" id="3.10.180.10">
    <property type="entry name" value="2,3-Dihydroxybiphenyl 1,2-Dioxygenase, domain 1"/>
    <property type="match status" value="1"/>
</dbReference>